<evidence type="ECO:0000313" key="4">
    <source>
        <dbReference type="Proteomes" id="UP000777784"/>
    </source>
</evidence>
<sequence>MKRHLVLIAVFIIITAPAWGDTFTVPVPYPTIQSAVDAASSGDLILIDAGVYSDITHTVPPDTTRSVVIPISGITIRGAGAGLTIIDPLHQGRGIHCEGVTDVVIEDLTVTDAFAQVYAPGILIRNNSTATINNCDVSNNDDGGIIVYGFSTAYINDCTINENVAKQGGGLAVEEDSYAEVTGCELSRNISPSGGGLLIKARSTGIISFCEINENEIDFPNGSGGGINVITSDLTLLDSEVMNNTSDGTGGGIACRDESTLDLQRCRIHGNSTTAAYGPGGGLFADYSSLTMVDCLVTRNEVEGDGSEGGGLFCLLASPISITQCTFAANKIWEEEENFGGGIYLDFTSPTITKSIIANNDGYGIYCYNGSVPVVSCTDIYGNLDDNSICGTDAGDNFSLDPLFCDMPTDNFGIETTSPCAAGNHPNGGGACNGDRLGARDAGCTDSVEEGGVVTGLFLANRPNPFRTTTTVHFQLNKAGAVGLRIVDVTGRQVRSLVNRSLPAGMHTSVWDAKDDAGDPVASGVYFYLLTTNGETQTRRMVYAR</sequence>
<dbReference type="InterPro" id="IPR011050">
    <property type="entry name" value="Pectin_lyase_fold/virulence"/>
</dbReference>
<organism evidence="3 4">
    <name type="scientific">Eiseniibacteriota bacterium</name>
    <dbReference type="NCBI Taxonomy" id="2212470"/>
    <lineage>
        <taxon>Bacteria</taxon>
        <taxon>Candidatus Eiseniibacteriota</taxon>
    </lineage>
</organism>
<dbReference type="Gene3D" id="2.160.20.10">
    <property type="entry name" value="Single-stranded right-handed beta-helix, Pectin lyase-like"/>
    <property type="match status" value="2"/>
</dbReference>
<evidence type="ECO:0000259" key="1">
    <source>
        <dbReference type="Pfam" id="PF13229"/>
    </source>
</evidence>
<name>A0A948RWJ1_UNCEI</name>
<evidence type="ECO:0000313" key="3">
    <source>
        <dbReference type="EMBL" id="MBU2692345.1"/>
    </source>
</evidence>
<dbReference type="PANTHER" id="PTHR11319:SF35">
    <property type="entry name" value="OUTER MEMBRANE PROTEIN PMPC-RELATED"/>
    <property type="match status" value="1"/>
</dbReference>
<protein>
    <submittedName>
        <fullName evidence="3">Right-handed parallel beta-helix repeat-containing protein</fullName>
    </submittedName>
</protein>
<evidence type="ECO:0000259" key="2">
    <source>
        <dbReference type="Pfam" id="PF13860"/>
    </source>
</evidence>
<reference evidence="3" key="1">
    <citation type="submission" date="2021-05" db="EMBL/GenBank/DDBJ databases">
        <title>Energy efficiency and biological interactions define the core microbiome of deep oligotrophic groundwater.</title>
        <authorList>
            <person name="Mehrshad M."/>
            <person name="Lopez-Fernandez M."/>
            <person name="Bell E."/>
            <person name="Bernier-Latmani R."/>
            <person name="Bertilsson S."/>
            <person name="Dopson M."/>
        </authorList>
    </citation>
    <scope>NUCLEOTIDE SEQUENCE</scope>
    <source>
        <strain evidence="3">Modern_marine.mb.64</strain>
    </source>
</reference>
<dbReference type="InterPro" id="IPR026444">
    <property type="entry name" value="Secre_tail"/>
</dbReference>
<dbReference type="InterPro" id="IPR006626">
    <property type="entry name" value="PbH1"/>
</dbReference>
<dbReference type="EMBL" id="JAHJDP010000087">
    <property type="protein sequence ID" value="MBU2692345.1"/>
    <property type="molecule type" value="Genomic_DNA"/>
</dbReference>
<dbReference type="InterPro" id="IPR025965">
    <property type="entry name" value="FlgD/Vpr_Ig-like"/>
</dbReference>
<dbReference type="SMART" id="SM00710">
    <property type="entry name" value="PbH1"/>
    <property type="match status" value="5"/>
</dbReference>
<dbReference type="PANTHER" id="PTHR11319">
    <property type="entry name" value="G PROTEIN-COUPLED RECEPTOR-RELATED"/>
    <property type="match status" value="1"/>
</dbReference>
<dbReference type="AlphaFoldDB" id="A0A948RWJ1"/>
<dbReference type="Pfam" id="PF13229">
    <property type="entry name" value="Beta_helix"/>
    <property type="match status" value="1"/>
</dbReference>
<dbReference type="SUPFAM" id="SSF51126">
    <property type="entry name" value="Pectin lyase-like"/>
    <property type="match status" value="1"/>
</dbReference>
<proteinExistence type="predicted"/>
<dbReference type="InterPro" id="IPR039448">
    <property type="entry name" value="Beta_helix"/>
</dbReference>
<comment type="caution">
    <text evidence="3">The sequence shown here is derived from an EMBL/GenBank/DDBJ whole genome shotgun (WGS) entry which is preliminary data.</text>
</comment>
<dbReference type="Pfam" id="PF13860">
    <property type="entry name" value="FlgD_ig"/>
    <property type="match status" value="1"/>
</dbReference>
<dbReference type="InterPro" id="IPR012334">
    <property type="entry name" value="Pectin_lyas_fold"/>
</dbReference>
<dbReference type="Proteomes" id="UP000777784">
    <property type="component" value="Unassembled WGS sequence"/>
</dbReference>
<feature type="domain" description="Right handed beta helix" evidence="1">
    <location>
        <begin position="144"/>
        <end position="327"/>
    </location>
</feature>
<gene>
    <name evidence="3" type="ORF">KJ970_15590</name>
</gene>
<dbReference type="NCBIfam" id="TIGR04183">
    <property type="entry name" value="Por_Secre_tail"/>
    <property type="match status" value="1"/>
</dbReference>
<feature type="domain" description="FlgD/Vpr Ig-like" evidence="2">
    <location>
        <begin position="472"/>
        <end position="527"/>
    </location>
</feature>
<accession>A0A948RWJ1</accession>
<dbReference type="Gene3D" id="2.60.40.4070">
    <property type="match status" value="1"/>
</dbReference>